<keyword evidence="5 6" id="KW-0349">Heme</keyword>
<evidence type="ECO:0000256" key="5">
    <source>
        <dbReference type="PIRSR" id="PIRSR602403-1"/>
    </source>
</evidence>
<evidence type="ECO:0000256" key="3">
    <source>
        <dbReference type="ARBA" id="ARBA00022723"/>
    </source>
</evidence>
<evidence type="ECO:0000256" key="4">
    <source>
        <dbReference type="ARBA" id="ARBA00023004"/>
    </source>
</evidence>
<dbReference type="GO" id="GO:0016705">
    <property type="term" value="F:oxidoreductase activity, acting on paired donors, with incorporation or reduction of molecular oxygen"/>
    <property type="evidence" value="ECO:0007669"/>
    <property type="project" value="InterPro"/>
</dbReference>
<dbReference type="PANTHER" id="PTHR24305">
    <property type="entry name" value="CYTOCHROME P450"/>
    <property type="match status" value="1"/>
</dbReference>
<dbReference type="InterPro" id="IPR001128">
    <property type="entry name" value="Cyt_P450"/>
</dbReference>
<dbReference type="Pfam" id="PF00067">
    <property type="entry name" value="p450"/>
    <property type="match status" value="2"/>
</dbReference>
<keyword evidence="3 5" id="KW-0479">Metal-binding</keyword>
<dbReference type="GeneID" id="54572460"/>
<dbReference type="Gene3D" id="1.10.630.10">
    <property type="entry name" value="Cytochrome P450"/>
    <property type="match status" value="1"/>
</dbReference>
<dbReference type="PRINTS" id="PR00465">
    <property type="entry name" value="EP450IV"/>
</dbReference>
<dbReference type="InterPro" id="IPR050121">
    <property type="entry name" value="Cytochrome_P450_monoxygenase"/>
</dbReference>
<sequence>MLPRPLPGIPYNKKSAQRILGDAVDLLQHKVEHGDIFGYLARLAEEMKEPVFQIFVQPIGRPWVVVNEPREAYDIMTRRAKDFDRSNFFGQIFKPILPKTHGRMPTGTEWHAHRRLVSDTMSPTFLAEVAGPQIEKSRLAAGRPFSATEDVHNNTLDIIWTATFRVKIGPNKTRAKLLADLKEIDLLDMDKPVTFPEPGDPVAFKSIITLVKSMSIPVNSPTPYLSHWLALNMRPSLISARRTKDNLIFSKSRDASEKFSEQKDASEENSDQRDSDVEAMVGLKCALELVVAKEIRMAQKQGRRPELFSQAIQDELFTFLIAGGDSSSTTFCWAIKFFTADQELQSKFRRVLKSSFKRAAEDNDLPTIEEITSTSIPYLDGVIEECPRLGLIGPATVRKALRDTTILGYYIPEGTGVFLCNNGPGFLTEYLPVDEYKRSQSSQDGKTKIPAWKNDPSKFNPERWLDKDGNFHQHAGPTNAFGAGPRSCFGRKWAHLELRIMLVLVIWNFELLPTPPALSSFKAVDGLTHSPQQCYTRLKALS</sequence>
<dbReference type="InterPro" id="IPR036396">
    <property type="entry name" value="Cyt_P450_sf"/>
</dbReference>
<dbReference type="SUPFAM" id="SSF48264">
    <property type="entry name" value="Cytochrome P450"/>
    <property type="match status" value="1"/>
</dbReference>
<organism evidence="7 8">
    <name type="scientific">Zasmidium cellare ATCC 36951</name>
    <dbReference type="NCBI Taxonomy" id="1080233"/>
    <lineage>
        <taxon>Eukaryota</taxon>
        <taxon>Fungi</taxon>
        <taxon>Dikarya</taxon>
        <taxon>Ascomycota</taxon>
        <taxon>Pezizomycotina</taxon>
        <taxon>Dothideomycetes</taxon>
        <taxon>Dothideomycetidae</taxon>
        <taxon>Mycosphaerellales</taxon>
        <taxon>Mycosphaerellaceae</taxon>
        <taxon>Zasmidium</taxon>
    </lineage>
</organism>
<dbReference type="RefSeq" id="XP_033659677.1">
    <property type="nucleotide sequence ID" value="XM_033819188.1"/>
</dbReference>
<keyword evidence="6" id="KW-0560">Oxidoreductase</keyword>
<keyword evidence="6" id="KW-0503">Monooxygenase</keyword>
<dbReference type="GO" id="GO:0004497">
    <property type="term" value="F:monooxygenase activity"/>
    <property type="evidence" value="ECO:0007669"/>
    <property type="project" value="UniProtKB-KW"/>
</dbReference>
<evidence type="ECO:0000313" key="7">
    <source>
        <dbReference type="EMBL" id="KAF2158788.1"/>
    </source>
</evidence>
<dbReference type="GO" id="GO:0005506">
    <property type="term" value="F:iron ion binding"/>
    <property type="evidence" value="ECO:0007669"/>
    <property type="project" value="InterPro"/>
</dbReference>
<dbReference type="PROSITE" id="PS00086">
    <property type="entry name" value="CYTOCHROME_P450"/>
    <property type="match status" value="1"/>
</dbReference>
<keyword evidence="8" id="KW-1185">Reference proteome</keyword>
<dbReference type="InterPro" id="IPR017972">
    <property type="entry name" value="Cyt_P450_CS"/>
</dbReference>
<accession>A0A6A6BXK9</accession>
<evidence type="ECO:0000256" key="6">
    <source>
        <dbReference type="RuleBase" id="RU000461"/>
    </source>
</evidence>
<evidence type="ECO:0000256" key="2">
    <source>
        <dbReference type="ARBA" id="ARBA00010617"/>
    </source>
</evidence>
<dbReference type="Proteomes" id="UP000799537">
    <property type="component" value="Unassembled WGS sequence"/>
</dbReference>
<proteinExistence type="inferred from homology"/>
<dbReference type="AlphaFoldDB" id="A0A6A6BXK9"/>
<dbReference type="GO" id="GO:0020037">
    <property type="term" value="F:heme binding"/>
    <property type="evidence" value="ECO:0007669"/>
    <property type="project" value="InterPro"/>
</dbReference>
<dbReference type="InterPro" id="IPR002403">
    <property type="entry name" value="Cyt_P450_E_grp-IV"/>
</dbReference>
<comment type="similarity">
    <text evidence="2 6">Belongs to the cytochrome P450 family.</text>
</comment>
<reference evidence="7" key="1">
    <citation type="journal article" date="2020" name="Stud. Mycol.">
        <title>101 Dothideomycetes genomes: a test case for predicting lifestyles and emergence of pathogens.</title>
        <authorList>
            <person name="Haridas S."/>
            <person name="Albert R."/>
            <person name="Binder M."/>
            <person name="Bloem J."/>
            <person name="Labutti K."/>
            <person name="Salamov A."/>
            <person name="Andreopoulos B."/>
            <person name="Baker S."/>
            <person name="Barry K."/>
            <person name="Bills G."/>
            <person name="Bluhm B."/>
            <person name="Cannon C."/>
            <person name="Castanera R."/>
            <person name="Culley D."/>
            <person name="Daum C."/>
            <person name="Ezra D."/>
            <person name="Gonzalez J."/>
            <person name="Henrissat B."/>
            <person name="Kuo A."/>
            <person name="Liang C."/>
            <person name="Lipzen A."/>
            <person name="Lutzoni F."/>
            <person name="Magnuson J."/>
            <person name="Mondo S."/>
            <person name="Nolan M."/>
            <person name="Ohm R."/>
            <person name="Pangilinan J."/>
            <person name="Park H.-J."/>
            <person name="Ramirez L."/>
            <person name="Alfaro M."/>
            <person name="Sun H."/>
            <person name="Tritt A."/>
            <person name="Yoshinaga Y."/>
            <person name="Zwiers L.-H."/>
            <person name="Turgeon B."/>
            <person name="Goodwin S."/>
            <person name="Spatafora J."/>
            <person name="Crous P."/>
            <person name="Grigoriev I."/>
        </authorList>
    </citation>
    <scope>NUCLEOTIDE SEQUENCE</scope>
    <source>
        <strain evidence="7">ATCC 36951</strain>
    </source>
</reference>
<name>A0A6A6BXK9_ZASCE</name>
<protein>
    <recommendedName>
        <fullName evidence="9">Cytochrome P450</fullName>
    </recommendedName>
</protein>
<dbReference type="EMBL" id="ML993649">
    <property type="protein sequence ID" value="KAF2158788.1"/>
    <property type="molecule type" value="Genomic_DNA"/>
</dbReference>
<gene>
    <name evidence="7" type="ORF">M409DRAFT_71478</name>
</gene>
<evidence type="ECO:0008006" key="9">
    <source>
        <dbReference type="Google" id="ProtNLM"/>
    </source>
</evidence>
<evidence type="ECO:0000256" key="1">
    <source>
        <dbReference type="ARBA" id="ARBA00001971"/>
    </source>
</evidence>
<keyword evidence="4 5" id="KW-0408">Iron</keyword>
<dbReference type="OrthoDB" id="1470350at2759"/>
<comment type="cofactor">
    <cofactor evidence="1 5">
        <name>heme</name>
        <dbReference type="ChEBI" id="CHEBI:30413"/>
    </cofactor>
</comment>
<evidence type="ECO:0000313" key="8">
    <source>
        <dbReference type="Proteomes" id="UP000799537"/>
    </source>
</evidence>
<dbReference type="PANTHER" id="PTHR24305:SF232">
    <property type="entry name" value="P450, PUTATIVE (EUROFUNG)-RELATED"/>
    <property type="match status" value="1"/>
</dbReference>
<feature type="binding site" description="axial binding residue" evidence="5">
    <location>
        <position position="488"/>
    </location>
    <ligand>
        <name>heme</name>
        <dbReference type="ChEBI" id="CHEBI:30413"/>
    </ligand>
    <ligandPart>
        <name>Fe</name>
        <dbReference type="ChEBI" id="CHEBI:18248"/>
    </ligandPart>
</feature>